<dbReference type="InterPro" id="IPR013581">
    <property type="entry name" value="PDR_assoc"/>
</dbReference>
<dbReference type="Pfam" id="PF07727">
    <property type="entry name" value="RVT_2"/>
    <property type="match status" value="1"/>
</dbReference>
<dbReference type="InterPro" id="IPR029472">
    <property type="entry name" value="Copia-like_N"/>
</dbReference>
<dbReference type="SUPFAM" id="SSF56672">
    <property type="entry name" value="DNA/RNA polymerases"/>
    <property type="match status" value="1"/>
</dbReference>
<evidence type="ECO:0000313" key="7">
    <source>
        <dbReference type="EMBL" id="GJT07296.1"/>
    </source>
</evidence>
<feature type="compositionally biased region" description="Low complexity" evidence="1">
    <location>
        <begin position="259"/>
        <end position="272"/>
    </location>
</feature>
<gene>
    <name evidence="7" type="ORF">Tco_0841758</name>
</gene>
<keyword evidence="7" id="KW-0808">Transferase</keyword>
<feature type="transmembrane region" description="Helical" evidence="2">
    <location>
        <begin position="52"/>
        <end position="71"/>
    </location>
</feature>
<keyword evidence="7" id="KW-0695">RNA-directed DNA polymerase</keyword>
<evidence type="ECO:0000259" key="5">
    <source>
        <dbReference type="Pfam" id="PF14244"/>
    </source>
</evidence>
<evidence type="ECO:0000256" key="1">
    <source>
        <dbReference type="SAM" id="MobiDB-lite"/>
    </source>
</evidence>
<dbReference type="PANTHER" id="PTHR11439:SF512">
    <property type="entry name" value="RNA-DIRECTED DNA POLYMERASE"/>
    <property type="match status" value="1"/>
</dbReference>
<protein>
    <submittedName>
        <fullName evidence="7">RNA-directed DNA polymerase</fullName>
    </submittedName>
</protein>
<reference evidence="7" key="2">
    <citation type="submission" date="2022-01" db="EMBL/GenBank/DDBJ databases">
        <authorList>
            <person name="Yamashiro T."/>
            <person name="Shiraishi A."/>
            <person name="Satake H."/>
            <person name="Nakayama K."/>
        </authorList>
    </citation>
    <scope>NUCLEOTIDE SEQUENCE</scope>
</reference>
<evidence type="ECO:0000259" key="4">
    <source>
        <dbReference type="Pfam" id="PF08370"/>
    </source>
</evidence>
<dbReference type="Pfam" id="PF08370">
    <property type="entry name" value="PDR_assoc"/>
    <property type="match status" value="1"/>
</dbReference>
<keyword evidence="2" id="KW-0472">Membrane</keyword>
<keyword evidence="7" id="KW-0548">Nucleotidyltransferase</keyword>
<evidence type="ECO:0000256" key="2">
    <source>
        <dbReference type="SAM" id="Phobius"/>
    </source>
</evidence>
<dbReference type="EMBL" id="BQNB010012738">
    <property type="protein sequence ID" value="GJT07296.1"/>
    <property type="molecule type" value="Genomic_DNA"/>
</dbReference>
<comment type="caution">
    <text evidence="7">The sequence shown here is derived from an EMBL/GenBank/DDBJ whole genome shotgun (WGS) entry which is preliminary data.</text>
</comment>
<evidence type="ECO:0000259" key="3">
    <source>
        <dbReference type="Pfam" id="PF07727"/>
    </source>
</evidence>
<sequence>MASKPSTTMSSLPLGVPANEYSTNNSANLGFSMLKNLAIPTSGSTYWINADALLCFVCLFNILFTVSLMYMQGTGSVEVERDKPPNNKGVSSGSEENNIDQYDPLYLHSNDINGVPIIGFKLEGTENYKVWKAAISIAIHTKNKLSFINGKIETPQEADVFMGQVFSKNDKTVWDELVETYSKQDASVIFNMHFKIHSFTQSSAPLFEYYHKFNALWRQYDSLGAFATLSRDESHRSTHSYSMIKSGNGNTAFVERPNNRSNNWSGSNNQPRRLNRPNLVCTHCNMNGHTADRCFELVGYPPNFKKNVGTNRGSASNNVVSGNKDHSNTFIDDQYKRLMFLISEKSGSAVCLQTLQDSVLRTQVGTGNESNGLYFLTIDDFTRTPGTVLSGRSPYEMIFKTEPNLSHLKVFGCLCFSTILNNNDKFSSRSEKSVFIGYSFDKKGYKLYSLETKKDFYLRGVKFYEAVFPFKNSSKNKEYELELKDLNGLNFFNSDLEEDLSDEPYDDRRDSKSKNSKGTDQFSHGGTERSDTVVMDEVGHLNKSISEEAACENLESEILDENISNFEGDDTAHQEKTSMPAKLSDFEVDTKVKYNIDRQVNYSKLSEENYNFSTNLNKISEPKTYSEAANDIKWIEVMNQEMEALNRNGTWVITDLPIGRKPIGAIHNSWPIYQLDINNAFFYGELEEDVYMTLPEGYFDKNDKRVCKLVKSLYGLKQAPRKWNEKLVSILLENGFLQNKNDFSLFTKNKNGIFIALLVYVDDIVITGNNNEEIKKVKEFLSSKFLIKDLGILGYKSIRVKRELVFDSKKVLFRGFGRVCQFMHAPLQSHLKLAFRVLRYLKNAPGKGISFVKSKDLNLSVAMNTVTCEDIWINKVLTELNVHVSLPVPIHCDNSYAIQIATNPIFHEKTKHFEIELFFLREKVSAGVVKIVKVKSIDNVADIFTKGLSVQDHNKFCDQLGLFDMYKS</sequence>
<dbReference type="Pfam" id="PF14244">
    <property type="entry name" value="Retrotran_gag_3"/>
    <property type="match status" value="1"/>
</dbReference>
<dbReference type="Proteomes" id="UP001151760">
    <property type="component" value="Unassembled WGS sequence"/>
</dbReference>
<feature type="region of interest" description="Disordered" evidence="1">
    <location>
        <begin position="78"/>
        <end position="97"/>
    </location>
</feature>
<accession>A0ABQ5AXB0</accession>
<evidence type="ECO:0000313" key="8">
    <source>
        <dbReference type="Proteomes" id="UP001151760"/>
    </source>
</evidence>
<feature type="domain" description="Retrotransposon Copia-like N-terminal" evidence="5">
    <location>
        <begin position="108"/>
        <end position="155"/>
    </location>
</feature>
<keyword evidence="8" id="KW-1185">Reference proteome</keyword>
<dbReference type="InterPro" id="IPR057670">
    <property type="entry name" value="SH3_retrovirus"/>
</dbReference>
<feature type="domain" description="Plant PDR ABC transporter associated" evidence="4">
    <location>
        <begin position="23"/>
        <end position="75"/>
    </location>
</feature>
<organism evidence="7 8">
    <name type="scientific">Tanacetum coccineum</name>
    <dbReference type="NCBI Taxonomy" id="301880"/>
    <lineage>
        <taxon>Eukaryota</taxon>
        <taxon>Viridiplantae</taxon>
        <taxon>Streptophyta</taxon>
        <taxon>Embryophyta</taxon>
        <taxon>Tracheophyta</taxon>
        <taxon>Spermatophyta</taxon>
        <taxon>Magnoliopsida</taxon>
        <taxon>eudicotyledons</taxon>
        <taxon>Gunneridae</taxon>
        <taxon>Pentapetalae</taxon>
        <taxon>asterids</taxon>
        <taxon>campanulids</taxon>
        <taxon>Asterales</taxon>
        <taxon>Asteraceae</taxon>
        <taxon>Asteroideae</taxon>
        <taxon>Anthemideae</taxon>
        <taxon>Anthemidinae</taxon>
        <taxon>Tanacetum</taxon>
    </lineage>
</organism>
<dbReference type="PANTHER" id="PTHR11439">
    <property type="entry name" value="GAG-POL-RELATED RETROTRANSPOSON"/>
    <property type="match status" value="1"/>
</dbReference>
<feature type="region of interest" description="Disordered" evidence="1">
    <location>
        <begin position="248"/>
        <end position="272"/>
    </location>
</feature>
<feature type="domain" description="Retroviral polymerase SH3-like" evidence="6">
    <location>
        <begin position="413"/>
        <end position="474"/>
    </location>
</feature>
<keyword evidence="2" id="KW-0812">Transmembrane</keyword>
<reference evidence="7" key="1">
    <citation type="journal article" date="2022" name="Int. J. Mol. Sci.">
        <title>Draft Genome of Tanacetum Coccineum: Genomic Comparison of Closely Related Tanacetum-Family Plants.</title>
        <authorList>
            <person name="Yamashiro T."/>
            <person name="Shiraishi A."/>
            <person name="Nakayama K."/>
            <person name="Satake H."/>
        </authorList>
    </citation>
    <scope>NUCLEOTIDE SEQUENCE</scope>
</reference>
<keyword evidence="2" id="KW-1133">Transmembrane helix</keyword>
<feature type="domain" description="Reverse transcriptase Ty1/copia-type" evidence="3">
    <location>
        <begin position="665"/>
        <end position="793"/>
    </location>
</feature>
<dbReference type="InterPro" id="IPR043502">
    <property type="entry name" value="DNA/RNA_pol_sf"/>
</dbReference>
<dbReference type="GO" id="GO:0003964">
    <property type="term" value="F:RNA-directed DNA polymerase activity"/>
    <property type="evidence" value="ECO:0007669"/>
    <property type="project" value="UniProtKB-KW"/>
</dbReference>
<name>A0ABQ5AXB0_9ASTR</name>
<dbReference type="InterPro" id="IPR013103">
    <property type="entry name" value="RVT_2"/>
</dbReference>
<feature type="region of interest" description="Disordered" evidence="1">
    <location>
        <begin position="500"/>
        <end position="533"/>
    </location>
</feature>
<evidence type="ECO:0000259" key="6">
    <source>
        <dbReference type="Pfam" id="PF25597"/>
    </source>
</evidence>
<dbReference type="CDD" id="cd09272">
    <property type="entry name" value="RNase_HI_RT_Ty1"/>
    <property type="match status" value="1"/>
</dbReference>
<proteinExistence type="predicted"/>
<dbReference type="Pfam" id="PF25597">
    <property type="entry name" value="SH3_retrovirus"/>
    <property type="match status" value="1"/>
</dbReference>
<feature type="compositionally biased region" description="Polar residues" evidence="1">
    <location>
        <begin position="88"/>
        <end position="97"/>
    </location>
</feature>